<dbReference type="Pfam" id="PF01363">
    <property type="entry name" value="FYVE"/>
    <property type="match status" value="1"/>
</dbReference>
<dbReference type="Gene3D" id="4.10.860.20">
    <property type="entry name" value="Rabenosyn, Rab binding domain"/>
    <property type="match status" value="1"/>
</dbReference>
<evidence type="ECO:0000256" key="4">
    <source>
        <dbReference type="PROSITE-ProRule" id="PRU00091"/>
    </source>
</evidence>
<dbReference type="InterPro" id="IPR013087">
    <property type="entry name" value="Znf_C2H2_type"/>
</dbReference>
<keyword evidence="1" id="KW-0479">Metal-binding</keyword>
<dbReference type="SMART" id="SM00064">
    <property type="entry name" value="FYVE"/>
    <property type="match status" value="1"/>
</dbReference>
<dbReference type="InterPro" id="IPR036531">
    <property type="entry name" value="Rbsn_Rab-bd_sf"/>
</dbReference>
<keyword evidence="8" id="KW-1185">Reference proteome</keyword>
<dbReference type="InterPro" id="IPR013083">
    <property type="entry name" value="Znf_RING/FYVE/PHD"/>
</dbReference>
<dbReference type="KEGG" id="scac:106096065"/>
<dbReference type="PANTHER" id="PTHR13510">
    <property type="entry name" value="FYVE-FINGER-CONTAINING RAB5 EFFECTOR PROTEIN RABENOSYN-5-RELATED"/>
    <property type="match status" value="1"/>
</dbReference>
<reference evidence="7" key="1">
    <citation type="submission" date="2020-05" db="UniProtKB">
        <authorList>
            <consortium name="EnsemblMetazoa"/>
        </authorList>
    </citation>
    <scope>IDENTIFICATION</scope>
    <source>
        <strain evidence="7">USDA</strain>
    </source>
</reference>
<dbReference type="InterPro" id="IPR021565">
    <property type="entry name" value="Rbsn_Rab-bd"/>
</dbReference>
<dbReference type="STRING" id="35570.A0A1I8NXD7"/>
<name>A0A1I8NXD7_STOCA</name>
<evidence type="ECO:0000313" key="8">
    <source>
        <dbReference type="Proteomes" id="UP000095300"/>
    </source>
</evidence>
<keyword evidence="2 4" id="KW-0863">Zinc-finger</keyword>
<protein>
    <recommendedName>
        <fullName evidence="6">FYVE-type domain-containing protein</fullName>
    </recommendedName>
</protein>
<dbReference type="SUPFAM" id="SSF57903">
    <property type="entry name" value="FYVE/PHD zinc finger"/>
    <property type="match status" value="1"/>
</dbReference>
<dbReference type="InterPro" id="IPR017455">
    <property type="entry name" value="Znf_FYVE-rel"/>
</dbReference>
<accession>A0A1I8NXD7</accession>
<dbReference type="Proteomes" id="UP000095300">
    <property type="component" value="Unassembled WGS sequence"/>
</dbReference>
<dbReference type="CDD" id="cd15716">
    <property type="entry name" value="FYVE_RBNS5"/>
    <property type="match status" value="1"/>
</dbReference>
<feature type="region of interest" description="Disordered" evidence="5">
    <location>
        <begin position="489"/>
        <end position="516"/>
    </location>
</feature>
<organism evidence="7 8">
    <name type="scientific">Stomoxys calcitrans</name>
    <name type="common">Stable fly</name>
    <name type="synonym">Conops calcitrans</name>
    <dbReference type="NCBI Taxonomy" id="35570"/>
    <lineage>
        <taxon>Eukaryota</taxon>
        <taxon>Metazoa</taxon>
        <taxon>Ecdysozoa</taxon>
        <taxon>Arthropoda</taxon>
        <taxon>Hexapoda</taxon>
        <taxon>Insecta</taxon>
        <taxon>Pterygota</taxon>
        <taxon>Neoptera</taxon>
        <taxon>Endopterygota</taxon>
        <taxon>Diptera</taxon>
        <taxon>Brachycera</taxon>
        <taxon>Muscomorpha</taxon>
        <taxon>Muscoidea</taxon>
        <taxon>Muscidae</taxon>
        <taxon>Stomoxys</taxon>
    </lineage>
</organism>
<dbReference type="PANTHER" id="PTHR13510:SF44">
    <property type="entry name" value="RABENOSYN-5"/>
    <property type="match status" value="1"/>
</dbReference>
<evidence type="ECO:0000256" key="1">
    <source>
        <dbReference type="ARBA" id="ARBA00022723"/>
    </source>
</evidence>
<dbReference type="SUPFAM" id="SSF140125">
    <property type="entry name" value="Rabenosyn-5 Rab-binding domain-like"/>
    <property type="match status" value="1"/>
</dbReference>
<dbReference type="PROSITE" id="PS00028">
    <property type="entry name" value="ZINC_FINGER_C2H2_1"/>
    <property type="match status" value="1"/>
</dbReference>
<sequence length="516" mass="59414">MSNPFGDFDDDGEILEGFICPICREDLKSLEFLISHFERLHPEEDDLKTTFREIFSKAKKKIKSNFEETFDLSRNNASISSRGSSTASNAIAKETSNARSRMNCFNFMDYQEVGKEQQHMEYFQSMRNPRLERYASETNKLIIRLHKLLKDMPIDAVLRKQHEQNIVPWLDGSSVKLCPNCAKSFNITRRKHHCRLCGSIMCHDCSKFLSIEVALELASLTMAHSESLKSENDKTASTNPQQNALRTCDHCLWLLETRQEMHESRTSRPPIIQIYNDIQQLRKNVKPDIEMYLKIINSLYDGESIFTLNDASALRGKIGQVAEAIDILSKRILAIPCEPGTREESLKKSVRLSCIQLIKENMLALPVLPKEDEIRQIQERKRMETEMRIATERRQAMEAYEKYGLEAAASGHSLRTDDYAQGMDLHSIDNWTAHQIRNDDLVQSDDPLVEQINIIKGYIKQARQDLNFEVVETLEINLRELQKEFYERQRSLSRTANTPNGDNSPPSQEAGATIYK</sequence>
<feature type="domain" description="FYVE-type" evidence="6">
    <location>
        <begin position="172"/>
        <end position="256"/>
    </location>
</feature>
<dbReference type="AlphaFoldDB" id="A0A1I8NXD7"/>
<dbReference type="InterPro" id="IPR000306">
    <property type="entry name" value="Znf_FYVE"/>
</dbReference>
<evidence type="ECO:0000256" key="2">
    <source>
        <dbReference type="ARBA" id="ARBA00022771"/>
    </source>
</evidence>
<keyword evidence="3" id="KW-0862">Zinc</keyword>
<dbReference type="GO" id="GO:0008270">
    <property type="term" value="F:zinc ion binding"/>
    <property type="evidence" value="ECO:0007669"/>
    <property type="project" value="UniProtKB-KW"/>
</dbReference>
<proteinExistence type="predicted"/>
<evidence type="ECO:0000313" key="7">
    <source>
        <dbReference type="EnsemblMetazoa" id="SCAU002876-PA"/>
    </source>
</evidence>
<feature type="compositionally biased region" description="Polar residues" evidence="5">
    <location>
        <begin position="492"/>
        <end position="507"/>
    </location>
</feature>
<dbReference type="Pfam" id="PF11464">
    <property type="entry name" value="Rbsn"/>
    <property type="match status" value="1"/>
</dbReference>
<dbReference type="EnsemblMetazoa" id="SCAU002876-RA">
    <property type="protein sequence ID" value="SCAU002876-PA"/>
    <property type="gene ID" value="SCAU002876"/>
</dbReference>
<evidence type="ECO:0000259" key="6">
    <source>
        <dbReference type="PROSITE" id="PS50178"/>
    </source>
</evidence>
<gene>
    <name evidence="7" type="primary">106096065</name>
</gene>
<evidence type="ECO:0000256" key="3">
    <source>
        <dbReference type="ARBA" id="ARBA00022833"/>
    </source>
</evidence>
<dbReference type="PROSITE" id="PS50178">
    <property type="entry name" value="ZF_FYVE"/>
    <property type="match status" value="1"/>
</dbReference>
<evidence type="ECO:0000256" key="5">
    <source>
        <dbReference type="SAM" id="MobiDB-lite"/>
    </source>
</evidence>
<dbReference type="InterPro" id="IPR052727">
    <property type="entry name" value="Rab4/Rab5_effector"/>
</dbReference>
<dbReference type="Gene3D" id="3.30.40.10">
    <property type="entry name" value="Zinc/RING finger domain, C3HC4 (zinc finger)"/>
    <property type="match status" value="1"/>
</dbReference>
<dbReference type="InterPro" id="IPR011011">
    <property type="entry name" value="Znf_FYVE_PHD"/>
</dbReference>
<dbReference type="VEuPathDB" id="VectorBase:SCAU002876"/>
<dbReference type="OrthoDB" id="166134at2759"/>